<name>A0A9Q1FYW5_SYNKA</name>
<proteinExistence type="predicted"/>
<dbReference type="EMBL" id="JAINUF010000003">
    <property type="protein sequence ID" value="KAJ8369937.1"/>
    <property type="molecule type" value="Genomic_DNA"/>
</dbReference>
<evidence type="ECO:0000313" key="2">
    <source>
        <dbReference type="EMBL" id="KAJ8369937.1"/>
    </source>
</evidence>
<keyword evidence="3" id="KW-1185">Reference proteome</keyword>
<evidence type="ECO:0000256" key="1">
    <source>
        <dbReference type="SAM" id="MobiDB-lite"/>
    </source>
</evidence>
<sequence>MKFRTGYGERAPVFCSLPATSSPAWRSFSCANSMAAAWGSHSNGSQTRALKRKEKGVQEITDVAGQ</sequence>
<dbReference type="Proteomes" id="UP001152622">
    <property type="component" value="Chromosome 3"/>
</dbReference>
<reference evidence="2" key="1">
    <citation type="journal article" date="2023" name="Science">
        <title>Genome structures resolve the early diversification of teleost fishes.</title>
        <authorList>
            <person name="Parey E."/>
            <person name="Louis A."/>
            <person name="Montfort J."/>
            <person name="Bouchez O."/>
            <person name="Roques C."/>
            <person name="Iampietro C."/>
            <person name="Lluch J."/>
            <person name="Castinel A."/>
            <person name="Donnadieu C."/>
            <person name="Desvignes T."/>
            <person name="Floi Bucao C."/>
            <person name="Jouanno E."/>
            <person name="Wen M."/>
            <person name="Mejri S."/>
            <person name="Dirks R."/>
            <person name="Jansen H."/>
            <person name="Henkel C."/>
            <person name="Chen W.J."/>
            <person name="Zahm M."/>
            <person name="Cabau C."/>
            <person name="Klopp C."/>
            <person name="Thompson A.W."/>
            <person name="Robinson-Rechavi M."/>
            <person name="Braasch I."/>
            <person name="Lecointre G."/>
            <person name="Bobe J."/>
            <person name="Postlethwait J.H."/>
            <person name="Berthelot C."/>
            <person name="Roest Crollius H."/>
            <person name="Guiguen Y."/>
        </authorList>
    </citation>
    <scope>NUCLEOTIDE SEQUENCE</scope>
    <source>
        <strain evidence="2">WJC10195</strain>
    </source>
</reference>
<gene>
    <name evidence="2" type="ORF">SKAU_G00099650</name>
</gene>
<evidence type="ECO:0000313" key="3">
    <source>
        <dbReference type="Proteomes" id="UP001152622"/>
    </source>
</evidence>
<comment type="caution">
    <text evidence="2">The sequence shown here is derived from an EMBL/GenBank/DDBJ whole genome shotgun (WGS) entry which is preliminary data.</text>
</comment>
<protein>
    <submittedName>
        <fullName evidence="2">Uncharacterized protein</fullName>
    </submittedName>
</protein>
<accession>A0A9Q1FYW5</accession>
<organism evidence="2 3">
    <name type="scientific">Synaphobranchus kaupii</name>
    <name type="common">Kaup's arrowtooth eel</name>
    <dbReference type="NCBI Taxonomy" id="118154"/>
    <lineage>
        <taxon>Eukaryota</taxon>
        <taxon>Metazoa</taxon>
        <taxon>Chordata</taxon>
        <taxon>Craniata</taxon>
        <taxon>Vertebrata</taxon>
        <taxon>Euteleostomi</taxon>
        <taxon>Actinopterygii</taxon>
        <taxon>Neopterygii</taxon>
        <taxon>Teleostei</taxon>
        <taxon>Anguilliformes</taxon>
        <taxon>Synaphobranchidae</taxon>
        <taxon>Synaphobranchus</taxon>
    </lineage>
</organism>
<dbReference type="AlphaFoldDB" id="A0A9Q1FYW5"/>
<feature type="region of interest" description="Disordered" evidence="1">
    <location>
        <begin position="41"/>
        <end position="66"/>
    </location>
</feature>